<dbReference type="RefSeq" id="WP_065545452.1">
    <property type="nucleotide sequence ID" value="NZ_CP016414.1"/>
</dbReference>
<evidence type="ECO:0008006" key="4">
    <source>
        <dbReference type="Google" id="ProtNLM"/>
    </source>
</evidence>
<proteinExistence type="predicted"/>
<evidence type="ECO:0000256" key="1">
    <source>
        <dbReference type="SAM" id="Phobius"/>
    </source>
</evidence>
<keyword evidence="3" id="KW-1185">Reference proteome</keyword>
<evidence type="ECO:0000313" key="2">
    <source>
        <dbReference type="EMBL" id="ANU36801.1"/>
    </source>
</evidence>
<evidence type="ECO:0000313" key="3">
    <source>
        <dbReference type="Proteomes" id="UP000092528"/>
    </source>
</evidence>
<dbReference type="Pfam" id="PF07963">
    <property type="entry name" value="N_methyl"/>
    <property type="match status" value="1"/>
</dbReference>
<protein>
    <recommendedName>
        <fullName evidence="4">MSHA biogenesis protein MshO</fullName>
    </recommendedName>
</protein>
<reference evidence="2 3" key="1">
    <citation type="submission" date="2016-07" db="EMBL/GenBank/DDBJ databases">
        <title>Genome sequencing of Vibrio scophthalmi strain VS-05, an isolated from Paralichthys olivaceus.</title>
        <authorList>
            <person name="Han H.-J."/>
        </authorList>
    </citation>
    <scope>NUCLEOTIDE SEQUENCE [LARGE SCALE GENOMIC DNA]</scope>
    <source>
        <strain evidence="2 3">VS-05</strain>
    </source>
</reference>
<dbReference type="InterPro" id="IPR012902">
    <property type="entry name" value="N_methyl_site"/>
</dbReference>
<gene>
    <name evidence="2" type="ORF">VSVS05_01676</name>
</gene>
<dbReference type="EMBL" id="CP016414">
    <property type="protein sequence ID" value="ANU36801.1"/>
    <property type="molecule type" value="Genomic_DNA"/>
</dbReference>
<dbReference type="Proteomes" id="UP000092528">
    <property type="component" value="Chromosome 1"/>
</dbReference>
<dbReference type="STRING" id="45658.VSVS12_01322"/>
<name>A0A1C7FA83_9VIBR</name>
<dbReference type="GeneID" id="96873344"/>
<keyword evidence="1" id="KW-1133">Transmembrane helix</keyword>
<keyword evidence="1" id="KW-0472">Membrane</keyword>
<dbReference type="AlphaFoldDB" id="A0A1C7FA83"/>
<sequence length="282" mass="31625">MLKQTIAPMLTTKQTRPSFGFTLIEMVVSMVIIGIISIGLINYGVISSTLYMDSKYRLSALEEARFLLARFGRELPNSVPMSPRILGEGECIEYIPMLYVGEFLPDQLDLSVQHTETVIPLTHPIRASLLAKCFIDAKQPCLVSIYPRKSQELYLGANVDNQIYTLKSVGNQSLTVDESMLRRPLTPSNRLFVYQPFARQMCATAQQMRYYPNYPLKEAGQGVVNTEEWTPFAKQLSGSQPVFSLGFNGTYSSTASMKFSLKVNQGTETVEFMQNAQILNGQ</sequence>
<feature type="transmembrane region" description="Helical" evidence="1">
    <location>
        <begin position="21"/>
        <end position="45"/>
    </location>
</feature>
<dbReference type="NCBIfam" id="TIGR02532">
    <property type="entry name" value="IV_pilin_GFxxxE"/>
    <property type="match status" value="1"/>
</dbReference>
<dbReference type="PATRIC" id="fig|45658.7.peg.1662"/>
<keyword evidence="1" id="KW-0812">Transmembrane</keyword>
<organism evidence="2 3">
    <name type="scientific">Vibrio scophthalmi</name>
    <dbReference type="NCBI Taxonomy" id="45658"/>
    <lineage>
        <taxon>Bacteria</taxon>
        <taxon>Pseudomonadati</taxon>
        <taxon>Pseudomonadota</taxon>
        <taxon>Gammaproteobacteria</taxon>
        <taxon>Vibrionales</taxon>
        <taxon>Vibrionaceae</taxon>
        <taxon>Vibrio</taxon>
    </lineage>
</organism>
<accession>A0A1C7FA83</accession>